<evidence type="ECO:0000313" key="2">
    <source>
        <dbReference type="EMBL" id="ROL45193.1"/>
    </source>
</evidence>
<protein>
    <submittedName>
        <fullName evidence="2">Uncharacterized protein</fullName>
    </submittedName>
</protein>
<accession>A0A3N0YGA2</accession>
<organism evidence="2 3">
    <name type="scientific">Anabarilius grahami</name>
    <name type="common">Kanglang fish</name>
    <name type="synonym">Barilius grahami</name>
    <dbReference type="NCBI Taxonomy" id="495550"/>
    <lineage>
        <taxon>Eukaryota</taxon>
        <taxon>Metazoa</taxon>
        <taxon>Chordata</taxon>
        <taxon>Craniata</taxon>
        <taxon>Vertebrata</taxon>
        <taxon>Euteleostomi</taxon>
        <taxon>Actinopterygii</taxon>
        <taxon>Neopterygii</taxon>
        <taxon>Teleostei</taxon>
        <taxon>Ostariophysi</taxon>
        <taxon>Cypriniformes</taxon>
        <taxon>Xenocyprididae</taxon>
        <taxon>Xenocypridinae</taxon>
        <taxon>Xenocypridinae incertae sedis</taxon>
        <taxon>Anabarilius</taxon>
    </lineage>
</organism>
<dbReference type="AlphaFoldDB" id="A0A3N0YGA2"/>
<feature type="transmembrane region" description="Helical" evidence="1">
    <location>
        <begin position="21"/>
        <end position="41"/>
    </location>
</feature>
<name>A0A3N0YGA2_ANAGA</name>
<gene>
    <name evidence="2" type="ORF">DPX16_1619</name>
</gene>
<keyword evidence="1" id="KW-1133">Transmembrane helix</keyword>
<keyword evidence="3" id="KW-1185">Reference proteome</keyword>
<evidence type="ECO:0000256" key="1">
    <source>
        <dbReference type="SAM" id="Phobius"/>
    </source>
</evidence>
<evidence type="ECO:0000313" key="3">
    <source>
        <dbReference type="Proteomes" id="UP000281406"/>
    </source>
</evidence>
<reference evidence="2 3" key="1">
    <citation type="submission" date="2018-10" db="EMBL/GenBank/DDBJ databases">
        <title>Genome assembly for a Yunnan-Guizhou Plateau 3E fish, Anabarilius grahami (Regan), and its evolutionary and genetic applications.</title>
        <authorList>
            <person name="Jiang W."/>
        </authorList>
    </citation>
    <scope>NUCLEOTIDE SEQUENCE [LARGE SCALE GENOMIC DNA]</scope>
    <source>
        <strain evidence="2">AG-KIZ</strain>
        <tissue evidence="2">Muscle</tissue>
    </source>
</reference>
<dbReference type="OrthoDB" id="9805957at2759"/>
<dbReference type="Gene3D" id="2.60.40.10">
    <property type="entry name" value="Immunoglobulins"/>
    <property type="match status" value="1"/>
</dbReference>
<comment type="caution">
    <text evidence="2">The sequence shown here is derived from an EMBL/GenBank/DDBJ whole genome shotgun (WGS) entry which is preliminary data.</text>
</comment>
<keyword evidence="1" id="KW-0812">Transmembrane</keyword>
<dbReference type="InterPro" id="IPR013783">
    <property type="entry name" value="Ig-like_fold"/>
</dbReference>
<dbReference type="Proteomes" id="UP000281406">
    <property type="component" value="Unassembled WGS sequence"/>
</dbReference>
<sequence>MERAKPWHPFRVPGMCGLRGSNCILTVLAVLICGVIMFLTAEIVKMTRVTVMGSNDNMDEDHRLDQKNTFLRRIRRATATLLIPTRGLEESIITVEEGSSVQFDCNPFEKNCLGCRDQDTTSYAQAYFCKEPCKWADVKAYTDPASYGTDERFQVTKNSRHGNNRDGMRVSMTAVKLSDQGKFFCGIDKEGTDWYEAFSVIVRKPAPVRPNIGPVFEPATKEELTWMGSDGAVDRDVEEGRVPMKGPAPFCTVNYVHDKPDIPIPPLRVTHRQGDVCVCQKEDIYGRTEPTGRSDCRVRIDFGGGKQTICSAAISGVTRNFTCPFGELQDTSPAAVWVCGDKAYHYMPKGSWKGCCYPALMDVGTSVYLPHDDMFLEWTERAIDVSGTTSDETSG</sequence>
<proteinExistence type="predicted"/>
<dbReference type="EMBL" id="RJVU01042601">
    <property type="protein sequence ID" value="ROL45193.1"/>
    <property type="molecule type" value="Genomic_DNA"/>
</dbReference>
<keyword evidence="1" id="KW-0472">Membrane</keyword>